<organism evidence="1 2">
    <name type="scientific">Cuscuta europaea</name>
    <name type="common">European dodder</name>
    <dbReference type="NCBI Taxonomy" id="41803"/>
    <lineage>
        <taxon>Eukaryota</taxon>
        <taxon>Viridiplantae</taxon>
        <taxon>Streptophyta</taxon>
        <taxon>Embryophyta</taxon>
        <taxon>Tracheophyta</taxon>
        <taxon>Spermatophyta</taxon>
        <taxon>Magnoliopsida</taxon>
        <taxon>eudicotyledons</taxon>
        <taxon>Gunneridae</taxon>
        <taxon>Pentapetalae</taxon>
        <taxon>asterids</taxon>
        <taxon>lamiids</taxon>
        <taxon>Solanales</taxon>
        <taxon>Convolvulaceae</taxon>
        <taxon>Cuscuteae</taxon>
        <taxon>Cuscuta</taxon>
        <taxon>Cuscuta subgen. Cuscuta</taxon>
    </lineage>
</organism>
<dbReference type="AlphaFoldDB" id="A0A9P0ZDW9"/>
<reference evidence="1" key="1">
    <citation type="submission" date="2022-07" db="EMBL/GenBank/DDBJ databases">
        <authorList>
            <person name="Macas J."/>
            <person name="Novak P."/>
            <person name="Neumann P."/>
        </authorList>
    </citation>
    <scope>NUCLEOTIDE SEQUENCE</scope>
</reference>
<protein>
    <submittedName>
        <fullName evidence="1">Uncharacterized protein</fullName>
    </submittedName>
</protein>
<accession>A0A9P0ZDW9</accession>
<dbReference type="EMBL" id="CAMAPE010000035">
    <property type="protein sequence ID" value="CAH9096733.1"/>
    <property type="molecule type" value="Genomic_DNA"/>
</dbReference>
<sequence length="113" mass="12849">MHTFVQPASCIRTTTSNQRLYEVHTKCKRIRSPACEDPSYVHLISPLRQKQRKWKEATPEPLPDWFMDHRRRTKTSPEFLRSFDLAAIDAGGAAATGEAATSEDLLPDCHIVL</sequence>
<proteinExistence type="predicted"/>
<evidence type="ECO:0000313" key="1">
    <source>
        <dbReference type="EMBL" id="CAH9096733.1"/>
    </source>
</evidence>
<name>A0A9P0ZDW9_CUSEU</name>
<comment type="caution">
    <text evidence="1">The sequence shown here is derived from an EMBL/GenBank/DDBJ whole genome shotgun (WGS) entry which is preliminary data.</text>
</comment>
<evidence type="ECO:0000313" key="2">
    <source>
        <dbReference type="Proteomes" id="UP001152484"/>
    </source>
</evidence>
<keyword evidence="2" id="KW-1185">Reference proteome</keyword>
<dbReference type="Proteomes" id="UP001152484">
    <property type="component" value="Unassembled WGS sequence"/>
</dbReference>
<gene>
    <name evidence="1" type="ORF">CEURO_LOCUS13525</name>
</gene>